<organism evidence="1 2">
    <name type="scientific">Entomophthora muscae</name>
    <dbReference type="NCBI Taxonomy" id="34485"/>
    <lineage>
        <taxon>Eukaryota</taxon>
        <taxon>Fungi</taxon>
        <taxon>Fungi incertae sedis</taxon>
        <taxon>Zoopagomycota</taxon>
        <taxon>Entomophthoromycotina</taxon>
        <taxon>Entomophthoromycetes</taxon>
        <taxon>Entomophthorales</taxon>
        <taxon>Entomophthoraceae</taxon>
        <taxon>Entomophthora</taxon>
    </lineage>
</organism>
<gene>
    <name evidence="1" type="ORF">DSO57_1005037</name>
</gene>
<proteinExistence type="predicted"/>
<evidence type="ECO:0000313" key="1">
    <source>
        <dbReference type="EMBL" id="KAJ9086330.1"/>
    </source>
</evidence>
<name>A0ACC2UHM6_9FUNG</name>
<dbReference type="EMBL" id="QTSX02000723">
    <property type="protein sequence ID" value="KAJ9086330.1"/>
    <property type="molecule type" value="Genomic_DNA"/>
</dbReference>
<sequence>PIKALPPEYAGLVHNSESFTLEEVYVSVCFKYSVHMEKEHDQKAKISFICNLFVTNSIAKKEASALEALETRLKDITSQLENVLLAQEQLGPHGSCTPCFW</sequence>
<comment type="caution">
    <text evidence="1">The sequence shown here is derived from an EMBL/GenBank/DDBJ whole genome shotgun (WGS) entry which is preliminary data.</text>
</comment>
<dbReference type="Proteomes" id="UP001165960">
    <property type="component" value="Unassembled WGS sequence"/>
</dbReference>
<feature type="non-terminal residue" evidence="1">
    <location>
        <position position="1"/>
    </location>
</feature>
<accession>A0ACC2UHM6</accession>
<reference evidence="1" key="1">
    <citation type="submission" date="2022-04" db="EMBL/GenBank/DDBJ databases">
        <title>Genome of the entomopathogenic fungus Entomophthora muscae.</title>
        <authorList>
            <person name="Elya C."/>
            <person name="Lovett B.R."/>
            <person name="Lee E."/>
            <person name="Macias A.M."/>
            <person name="Hajek A.E."/>
            <person name="De Bivort B.L."/>
            <person name="Kasson M.T."/>
            <person name="De Fine Licht H.H."/>
            <person name="Stajich J.E."/>
        </authorList>
    </citation>
    <scope>NUCLEOTIDE SEQUENCE</scope>
    <source>
        <strain evidence="1">Berkeley</strain>
    </source>
</reference>
<keyword evidence="2" id="KW-1185">Reference proteome</keyword>
<evidence type="ECO:0000313" key="2">
    <source>
        <dbReference type="Proteomes" id="UP001165960"/>
    </source>
</evidence>
<protein>
    <submittedName>
        <fullName evidence="1">Uncharacterized protein</fullName>
    </submittedName>
</protein>